<dbReference type="InterPro" id="IPR002182">
    <property type="entry name" value="NB-ARC"/>
</dbReference>
<dbReference type="PANTHER" id="PTHR23155">
    <property type="entry name" value="DISEASE RESISTANCE PROTEIN RP"/>
    <property type="match status" value="1"/>
</dbReference>
<dbReference type="GO" id="GO:0009626">
    <property type="term" value="P:plant-type hypersensitive response"/>
    <property type="evidence" value="ECO:0007669"/>
    <property type="project" value="UniProtKB-ARBA"/>
</dbReference>
<dbReference type="PRINTS" id="PR00364">
    <property type="entry name" value="DISEASERSIST"/>
</dbReference>
<dbReference type="FunFam" id="1.10.10.10:FF:000322">
    <property type="entry name" value="Probable disease resistance protein At1g63360"/>
    <property type="match status" value="1"/>
</dbReference>
<dbReference type="InterPro" id="IPR036388">
    <property type="entry name" value="WH-like_DNA-bd_sf"/>
</dbReference>
<dbReference type="AlphaFoldDB" id="B8BIH7"/>
<feature type="domain" description="R13L1/DRL21-like LRR repeat region" evidence="5">
    <location>
        <begin position="741"/>
        <end position="823"/>
    </location>
</feature>
<dbReference type="SUPFAM" id="SSF52047">
    <property type="entry name" value="RNI-like"/>
    <property type="match status" value="1"/>
</dbReference>
<protein>
    <recommendedName>
        <fullName evidence="8">NB-ARC domain-containing protein</fullName>
    </recommendedName>
</protein>
<dbReference type="GO" id="GO:0002758">
    <property type="term" value="P:innate immune response-activating signaling pathway"/>
    <property type="evidence" value="ECO:0007669"/>
    <property type="project" value="UniProtKB-ARBA"/>
</dbReference>
<keyword evidence="2" id="KW-0611">Plant defense</keyword>
<accession>B8BIH7</accession>
<dbReference type="InterPro" id="IPR058922">
    <property type="entry name" value="WHD_DRP"/>
</dbReference>
<evidence type="ECO:0000259" key="3">
    <source>
        <dbReference type="Pfam" id="PF00931"/>
    </source>
</evidence>
<keyword evidence="7" id="KW-1185">Reference proteome</keyword>
<proteinExistence type="predicted"/>
<feature type="domain" description="NB-ARC" evidence="3">
    <location>
        <begin position="828"/>
        <end position="899"/>
    </location>
</feature>
<evidence type="ECO:0000259" key="5">
    <source>
        <dbReference type="Pfam" id="PF25019"/>
    </source>
</evidence>
<dbReference type="Pfam" id="PF00931">
    <property type="entry name" value="NB-ARC"/>
    <property type="match status" value="2"/>
</dbReference>
<evidence type="ECO:0000256" key="2">
    <source>
        <dbReference type="ARBA" id="ARBA00022821"/>
    </source>
</evidence>
<reference evidence="6 7" key="1">
    <citation type="journal article" date="2005" name="PLoS Biol.">
        <title>The genomes of Oryza sativa: a history of duplications.</title>
        <authorList>
            <person name="Yu J."/>
            <person name="Wang J."/>
            <person name="Lin W."/>
            <person name="Li S."/>
            <person name="Li H."/>
            <person name="Zhou J."/>
            <person name="Ni P."/>
            <person name="Dong W."/>
            <person name="Hu S."/>
            <person name="Zeng C."/>
            <person name="Zhang J."/>
            <person name="Zhang Y."/>
            <person name="Li R."/>
            <person name="Xu Z."/>
            <person name="Li S."/>
            <person name="Li X."/>
            <person name="Zheng H."/>
            <person name="Cong L."/>
            <person name="Lin L."/>
            <person name="Yin J."/>
            <person name="Geng J."/>
            <person name="Li G."/>
            <person name="Shi J."/>
            <person name="Liu J."/>
            <person name="Lv H."/>
            <person name="Li J."/>
            <person name="Wang J."/>
            <person name="Deng Y."/>
            <person name="Ran L."/>
            <person name="Shi X."/>
            <person name="Wang X."/>
            <person name="Wu Q."/>
            <person name="Li C."/>
            <person name="Ren X."/>
            <person name="Wang J."/>
            <person name="Wang X."/>
            <person name="Li D."/>
            <person name="Liu D."/>
            <person name="Zhang X."/>
            <person name="Ji Z."/>
            <person name="Zhao W."/>
            <person name="Sun Y."/>
            <person name="Zhang Z."/>
            <person name="Bao J."/>
            <person name="Han Y."/>
            <person name="Dong L."/>
            <person name="Ji J."/>
            <person name="Chen P."/>
            <person name="Wu S."/>
            <person name="Liu J."/>
            <person name="Xiao Y."/>
            <person name="Bu D."/>
            <person name="Tan J."/>
            <person name="Yang L."/>
            <person name="Ye C."/>
            <person name="Zhang J."/>
            <person name="Xu J."/>
            <person name="Zhou Y."/>
            <person name="Yu Y."/>
            <person name="Zhang B."/>
            <person name="Zhuang S."/>
            <person name="Wei H."/>
            <person name="Liu B."/>
            <person name="Lei M."/>
            <person name="Yu H."/>
            <person name="Li Y."/>
            <person name="Xu H."/>
            <person name="Wei S."/>
            <person name="He X."/>
            <person name="Fang L."/>
            <person name="Zhang Z."/>
            <person name="Zhang Y."/>
            <person name="Huang X."/>
            <person name="Su Z."/>
            <person name="Tong W."/>
            <person name="Li J."/>
            <person name="Tong Z."/>
            <person name="Li S."/>
            <person name="Ye J."/>
            <person name="Wang L."/>
            <person name="Fang L."/>
            <person name="Lei T."/>
            <person name="Chen C."/>
            <person name="Chen H."/>
            <person name="Xu Z."/>
            <person name="Li H."/>
            <person name="Huang H."/>
            <person name="Zhang F."/>
            <person name="Xu H."/>
            <person name="Li N."/>
            <person name="Zhao C."/>
            <person name="Li S."/>
            <person name="Dong L."/>
            <person name="Huang Y."/>
            <person name="Li L."/>
            <person name="Xi Y."/>
            <person name="Qi Q."/>
            <person name="Li W."/>
            <person name="Zhang B."/>
            <person name="Hu W."/>
            <person name="Zhang Y."/>
            <person name="Tian X."/>
            <person name="Jiao Y."/>
            <person name="Liang X."/>
            <person name="Jin J."/>
            <person name="Gao L."/>
            <person name="Zheng W."/>
            <person name="Hao B."/>
            <person name="Liu S."/>
            <person name="Wang W."/>
            <person name="Yuan L."/>
            <person name="Cao M."/>
            <person name="McDermott J."/>
            <person name="Samudrala R."/>
            <person name="Wang J."/>
            <person name="Wong G.K."/>
            <person name="Yang H."/>
        </authorList>
    </citation>
    <scope>NUCLEOTIDE SEQUENCE [LARGE SCALE GENOMIC DNA]</scope>
    <source>
        <strain evidence="7">cv. 93-11</strain>
    </source>
</reference>
<dbReference type="SUPFAM" id="SSF52540">
    <property type="entry name" value="P-loop containing nucleoside triphosphate hydrolases"/>
    <property type="match status" value="2"/>
</dbReference>
<organism evidence="6 7">
    <name type="scientific">Oryza sativa subsp. indica</name>
    <name type="common">Rice</name>
    <dbReference type="NCBI Taxonomy" id="39946"/>
    <lineage>
        <taxon>Eukaryota</taxon>
        <taxon>Viridiplantae</taxon>
        <taxon>Streptophyta</taxon>
        <taxon>Embryophyta</taxon>
        <taxon>Tracheophyta</taxon>
        <taxon>Spermatophyta</taxon>
        <taxon>Magnoliopsida</taxon>
        <taxon>Liliopsida</taxon>
        <taxon>Poales</taxon>
        <taxon>Poaceae</taxon>
        <taxon>BOP clade</taxon>
        <taxon>Oryzoideae</taxon>
        <taxon>Oryzeae</taxon>
        <taxon>Oryzinae</taxon>
        <taxon>Oryza</taxon>
        <taxon>Oryza sativa</taxon>
    </lineage>
</organism>
<dbReference type="GO" id="GO:0043531">
    <property type="term" value="F:ADP binding"/>
    <property type="evidence" value="ECO:0007669"/>
    <property type="project" value="InterPro"/>
</dbReference>
<dbReference type="Gene3D" id="3.40.50.300">
    <property type="entry name" value="P-loop containing nucleotide triphosphate hydrolases"/>
    <property type="match status" value="2"/>
</dbReference>
<dbReference type="GO" id="GO:0042742">
    <property type="term" value="P:defense response to bacterium"/>
    <property type="evidence" value="ECO:0007669"/>
    <property type="project" value="UniProtKB-ARBA"/>
</dbReference>
<dbReference type="Gramene" id="BGIOSGA033560-TA">
    <property type="protein sequence ID" value="BGIOSGA033560-PA"/>
    <property type="gene ID" value="BGIOSGA033560"/>
</dbReference>
<dbReference type="PANTHER" id="PTHR23155:SF1058">
    <property type="entry name" value="OS11G0668100 PROTEIN"/>
    <property type="match status" value="1"/>
</dbReference>
<dbReference type="EMBL" id="CM000136">
    <property type="protein sequence ID" value="EEC68612.1"/>
    <property type="molecule type" value="Genomic_DNA"/>
</dbReference>
<name>B8BIH7_ORYSI</name>
<dbReference type="Proteomes" id="UP000007015">
    <property type="component" value="Chromosome 11"/>
</dbReference>
<feature type="domain" description="Disease resistance protein winged helix" evidence="4">
    <location>
        <begin position="1026"/>
        <end position="1077"/>
    </location>
</feature>
<dbReference type="InterPro" id="IPR027417">
    <property type="entry name" value="P-loop_NTPase"/>
</dbReference>
<dbReference type="Pfam" id="PF23559">
    <property type="entry name" value="WHD_DRP"/>
    <property type="match status" value="2"/>
</dbReference>
<keyword evidence="1" id="KW-0677">Repeat</keyword>
<dbReference type="InterPro" id="IPR032675">
    <property type="entry name" value="LRR_dom_sf"/>
</dbReference>
<dbReference type="STRING" id="39946.B8BIH7"/>
<evidence type="ECO:0008006" key="8">
    <source>
        <dbReference type="Google" id="ProtNLM"/>
    </source>
</evidence>
<sequence>MADPVTIGAAVGWGMKAAGWIISPIISNLMKEGFSYLGFDTSKKLGQLEMKVLELELMLGLEAAQIYPHRNRLEPLLKNLRSAYYEAEDILDDVEYHRLKGQIQSHPCHRNWVHKIRSALPSCSFMKNQENGNMSDEAPSGISRKKLKKSLDKIENIINEAHRILPLLSLPNQGNVNKRQIVHANSRSPVTTATPPPVVIGREKDCDNIISMLHEDVSNVQPGSSNSVLCYSIIGIYGIAGSGKSTLAQLVCASEKKDKQEKKDGHFDLIMWVHVSQNFIVDTILTEMLEAATGKKCDRFNNLDTLEQKLAEALGGKRFLLVLDDIWYHNSENQHEQQKILTPLRVGNPGSKVLVTSRTEYALLALGALKCIPISDLDDNVFLKLFLHYALPLVNMDERDQRKLEVIGANIAKKLRRSPLAARTVGGQLQIRPNVDFWRDACNRDLLNETMGALWWSYQHLDEQVRRCFSYCSIFPRRHQLKRDELVNLWVAEGFISTTDTGEEEAAAQQYFGELVSSSFLNKHMGEYSSEKNVYFTVHDLLHDLAEKVAGSDCFRIQQDWTGVLPTNVRHLFIEAYDETIITERILEMESLHTLVIHCIGRDMMDHETVYESIFMKLRKLRVLKVQSDARWRLYTGFSVLSLPASIKKLKHLRYFGYQSGYVYKLVLPSTISTLRHFQVLDFGNCMELVFSSEEDLSKLNSLRHVIVSPLFPLSIRHLGRLTSLQTMPPIKVERGEGYELQQLRQLNKLRGRLEIQGLENVESKEAATEANLGAKERLQQLVLVWEDDNESCSPDVQEEVLEGLCPPMELESLEIKGYQGSSEKKDKKEKKDGHFDLIMWVHVSQNFSVDAILAEMLEAATGKKCGHFNNRDTLQQNLEEALVGKRFLLVPDDIWYYNGENQQELEKIITSRTEYALKALGALKCIPISDLDENVFLKLFMHFALPVANIDQRKFEEIGADIAKMLRRSPLAARTVGGQLRIRPSIDFWRDTRNRGFSDETMGALWWSYRQLDEQVRQCFSYCSIFPRRHLFKRDELVTLWVAEGFIRTTNKGDDLEAVGRQYFDELVSSSFLMKQTGLFGCKSCDHLPPIGRIPNLKYLRIEGATSITKIGPEFVGYGESNLRSRDEVAFPKLELLIINDMPN</sequence>
<evidence type="ECO:0000256" key="1">
    <source>
        <dbReference type="ARBA" id="ARBA00022737"/>
    </source>
</evidence>
<evidence type="ECO:0000313" key="6">
    <source>
        <dbReference type="EMBL" id="EEC68612.1"/>
    </source>
</evidence>
<dbReference type="Pfam" id="PF25019">
    <property type="entry name" value="LRR_R13L1-DRL21"/>
    <property type="match status" value="1"/>
</dbReference>
<feature type="domain" description="Disease resistance protein winged helix" evidence="4">
    <location>
        <begin position="474"/>
        <end position="546"/>
    </location>
</feature>
<dbReference type="InterPro" id="IPR056789">
    <property type="entry name" value="LRR_R13L1-DRL21"/>
</dbReference>
<dbReference type="Gene3D" id="1.10.10.10">
    <property type="entry name" value="Winged helix-like DNA-binding domain superfamily/Winged helix DNA-binding domain"/>
    <property type="match status" value="2"/>
</dbReference>
<gene>
    <name evidence="6" type="ORF">OsI_36979</name>
</gene>
<evidence type="ECO:0000313" key="7">
    <source>
        <dbReference type="Proteomes" id="UP000007015"/>
    </source>
</evidence>
<dbReference type="OMA" id="SHPCHRN"/>
<dbReference type="HOGENOM" id="CLU_000837_8_6_1"/>
<dbReference type="InterPro" id="IPR044974">
    <property type="entry name" value="Disease_R_plants"/>
</dbReference>
<feature type="domain" description="NB-ARC" evidence="3">
    <location>
        <begin position="232"/>
        <end position="360"/>
    </location>
</feature>
<dbReference type="Gene3D" id="3.80.10.10">
    <property type="entry name" value="Ribonuclease Inhibitor"/>
    <property type="match status" value="1"/>
</dbReference>
<evidence type="ECO:0000259" key="4">
    <source>
        <dbReference type="Pfam" id="PF23559"/>
    </source>
</evidence>